<dbReference type="InterPro" id="IPR035920">
    <property type="entry name" value="YhbY-like_sf"/>
</dbReference>
<dbReference type="GO" id="GO:0003723">
    <property type="term" value="F:RNA binding"/>
    <property type="evidence" value="ECO:0007669"/>
    <property type="project" value="UniProtKB-UniRule"/>
</dbReference>
<dbReference type="Pfam" id="PF01985">
    <property type="entry name" value="CRS1_YhbY"/>
    <property type="match status" value="1"/>
</dbReference>
<sequence length="116" mass="13069">MLTLNSEERRALRARAHALQPVVAISQNGLSDPVVREIDASLAAHELIKVRVYNDDRKERENFLASLCERLAAAPVQHIGKLLVLWRPRPEQVATPERAPRLPRRSKRTFQGSTGS</sequence>
<feature type="region of interest" description="Disordered" evidence="3">
    <location>
        <begin position="94"/>
        <end position="116"/>
    </location>
</feature>
<evidence type="ECO:0000313" key="6">
    <source>
        <dbReference type="Proteomes" id="UP000020218"/>
    </source>
</evidence>
<dbReference type="PANTHER" id="PTHR40065">
    <property type="entry name" value="RNA-BINDING PROTEIN YHBY"/>
    <property type="match status" value="1"/>
</dbReference>
<evidence type="ECO:0000256" key="2">
    <source>
        <dbReference type="PROSITE-ProRule" id="PRU00626"/>
    </source>
</evidence>
<evidence type="ECO:0000313" key="5">
    <source>
        <dbReference type="EMBL" id="EXI67977.1"/>
    </source>
</evidence>
<evidence type="ECO:0000259" key="4">
    <source>
        <dbReference type="PROSITE" id="PS51295"/>
    </source>
</evidence>
<keyword evidence="1 2" id="KW-0694">RNA-binding</keyword>
<dbReference type="PANTHER" id="PTHR40065:SF3">
    <property type="entry name" value="RNA-BINDING PROTEIN YHBY"/>
    <property type="match status" value="1"/>
</dbReference>
<protein>
    <submittedName>
        <fullName evidence="5">RNA-binding protein</fullName>
    </submittedName>
</protein>
<dbReference type="PATRIC" id="fig|1454001.3.peg.1662"/>
<comment type="caution">
    <text evidence="5">The sequence shown here is derived from an EMBL/GenBank/DDBJ whole genome shotgun (WGS) entry which is preliminary data.</text>
</comment>
<dbReference type="InterPro" id="IPR001890">
    <property type="entry name" value="RNA-binding_CRM"/>
</dbReference>
<dbReference type="STRING" id="1454001.AW08_01582"/>
<gene>
    <name evidence="5" type="ORF">AW08_01582</name>
</gene>
<dbReference type="InterPro" id="IPR051925">
    <property type="entry name" value="RNA-binding_domain"/>
</dbReference>
<proteinExistence type="predicted"/>
<dbReference type="PROSITE" id="PS51295">
    <property type="entry name" value="CRM"/>
    <property type="match status" value="1"/>
</dbReference>
<feature type="domain" description="CRM" evidence="4">
    <location>
        <begin position="2"/>
        <end position="98"/>
    </location>
</feature>
<keyword evidence="6" id="KW-1185">Reference proteome</keyword>
<organism evidence="5 6">
    <name type="scientific">Candidatus Accumulibacter adjunctus</name>
    <dbReference type="NCBI Taxonomy" id="1454001"/>
    <lineage>
        <taxon>Bacteria</taxon>
        <taxon>Pseudomonadati</taxon>
        <taxon>Pseudomonadota</taxon>
        <taxon>Betaproteobacteria</taxon>
        <taxon>Candidatus Accumulibacter</taxon>
    </lineage>
</organism>
<accession>A0A011NTU5</accession>
<dbReference type="Proteomes" id="UP000020218">
    <property type="component" value="Unassembled WGS sequence"/>
</dbReference>
<dbReference type="Gene3D" id="3.30.110.60">
    <property type="entry name" value="YhbY-like"/>
    <property type="match status" value="1"/>
</dbReference>
<dbReference type="SMART" id="SM01103">
    <property type="entry name" value="CRS1_YhbY"/>
    <property type="match status" value="1"/>
</dbReference>
<dbReference type="SUPFAM" id="SSF75471">
    <property type="entry name" value="YhbY-like"/>
    <property type="match status" value="1"/>
</dbReference>
<reference evidence="5" key="1">
    <citation type="submission" date="2014-02" db="EMBL/GenBank/DDBJ databases">
        <title>Expanding our view of genomic diversity in Candidatus Accumulibacter clades.</title>
        <authorList>
            <person name="Skennerton C.T."/>
            <person name="Barr J.J."/>
            <person name="Slater F.R."/>
            <person name="Bond P.L."/>
            <person name="Tyson G.W."/>
        </authorList>
    </citation>
    <scope>NUCLEOTIDE SEQUENCE [LARGE SCALE GENOMIC DNA]</scope>
</reference>
<dbReference type="AlphaFoldDB" id="A0A011NTU5"/>
<evidence type="ECO:0000256" key="3">
    <source>
        <dbReference type="SAM" id="MobiDB-lite"/>
    </source>
</evidence>
<evidence type="ECO:0000256" key="1">
    <source>
        <dbReference type="ARBA" id="ARBA00022884"/>
    </source>
</evidence>
<name>A0A011NTU5_9PROT</name>
<dbReference type="EMBL" id="JFAX01000007">
    <property type="protein sequence ID" value="EXI67977.1"/>
    <property type="molecule type" value="Genomic_DNA"/>
</dbReference>